<feature type="transmembrane region" description="Helical" evidence="5">
    <location>
        <begin position="278"/>
        <end position="297"/>
    </location>
</feature>
<keyword evidence="4 5" id="KW-0472">Membrane</keyword>
<proteinExistence type="predicted"/>
<feature type="transmembrane region" description="Helical" evidence="5">
    <location>
        <begin position="213"/>
        <end position="235"/>
    </location>
</feature>
<dbReference type="InterPro" id="IPR036259">
    <property type="entry name" value="MFS_trans_sf"/>
</dbReference>
<comment type="caution">
    <text evidence="7">The sequence shown here is derived from an EMBL/GenBank/DDBJ whole genome shotgun (WGS) entry which is preliminary data.</text>
</comment>
<dbReference type="Pfam" id="PF07690">
    <property type="entry name" value="MFS_1"/>
    <property type="match status" value="1"/>
</dbReference>
<dbReference type="Gene3D" id="1.20.1250.20">
    <property type="entry name" value="MFS general substrate transporter like domains"/>
    <property type="match status" value="2"/>
</dbReference>
<evidence type="ECO:0000256" key="3">
    <source>
        <dbReference type="ARBA" id="ARBA00022989"/>
    </source>
</evidence>
<evidence type="ECO:0000313" key="8">
    <source>
        <dbReference type="Proteomes" id="UP001156706"/>
    </source>
</evidence>
<feature type="transmembrane region" description="Helical" evidence="5">
    <location>
        <begin position="332"/>
        <end position="356"/>
    </location>
</feature>
<sequence length="385" mass="39372">MSSDLALTSPPESTGRWQQAAIPVLFLLLGMVYASWASRIPAVRDALQLDAATLGTVLLGGGLGAVLSFPLAAWLIGHYGARKAALFSGVGLLTILPCLGLLPSWPLLMLGVTLIGVGSSCFDVAINALGAEAERAAGRSIMSMLHAWFCVGTFGGALLGSGAAKLGLSPAMHFALAALLLGLPLWQAYRVLPCDRPDPEAGRKHFALPHGALIWLGMIAFLGAVSEGSLTSWIALYLHDHLHASEAVAPLGYAAFAGAMLVARIVGDRLKERFGARVLVAGSSLLAVLGLLIAIFAPTILVATVGFALTGLGVAAVFPCLFSAAGREGATALAGVATLGYSGSLMGPPIMGYVVHGMGLQAGLGFLVLASLGVCVAAMSARLLR</sequence>
<feature type="transmembrane region" description="Helical" evidence="5">
    <location>
        <begin position="303"/>
        <end position="325"/>
    </location>
</feature>
<evidence type="ECO:0000313" key="7">
    <source>
        <dbReference type="EMBL" id="GLR13148.1"/>
    </source>
</evidence>
<feature type="transmembrane region" description="Helical" evidence="5">
    <location>
        <begin position="57"/>
        <end position="77"/>
    </location>
</feature>
<keyword evidence="8" id="KW-1185">Reference proteome</keyword>
<feature type="transmembrane region" description="Helical" evidence="5">
    <location>
        <begin position="84"/>
        <end position="102"/>
    </location>
</feature>
<dbReference type="InterPro" id="IPR020846">
    <property type="entry name" value="MFS_dom"/>
</dbReference>
<evidence type="ECO:0000259" key="6">
    <source>
        <dbReference type="PROSITE" id="PS50850"/>
    </source>
</evidence>
<gene>
    <name evidence="7" type="ORF">GCM10007907_19380</name>
</gene>
<feature type="transmembrane region" description="Helical" evidence="5">
    <location>
        <begin position="141"/>
        <end position="159"/>
    </location>
</feature>
<dbReference type="PROSITE" id="PS50850">
    <property type="entry name" value="MFS"/>
    <property type="match status" value="1"/>
</dbReference>
<protein>
    <submittedName>
        <fullName evidence="7">MFS transporter</fullName>
    </submittedName>
</protein>
<feature type="transmembrane region" description="Helical" evidence="5">
    <location>
        <begin position="108"/>
        <end position="129"/>
    </location>
</feature>
<evidence type="ECO:0000256" key="1">
    <source>
        <dbReference type="ARBA" id="ARBA00004141"/>
    </source>
</evidence>
<keyword evidence="3 5" id="KW-1133">Transmembrane helix</keyword>
<organism evidence="7 8">
    <name type="scientific">Chitinimonas prasina</name>
    <dbReference type="NCBI Taxonomy" id="1434937"/>
    <lineage>
        <taxon>Bacteria</taxon>
        <taxon>Pseudomonadati</taxon>
        <taxon>Pseudomonadota</taxon>
        <taxon>Betaproteobacteria</taxon>
        <taxon>Neisseriales</taxon>
        <taxon>Chitinibacteraceae</taxon>
        <taxon>Chitinimonas</taxon>
    </lineage>
</organism>
<name>A0ABQ5YHJ3_9NEIS</name>
<evidence type="ECO:0000256" key="5">
    <source>
        <dbReference type="SAM" id="Phobius"/>
    </source>
</evidence>
<dbReference type="SUPFAM" id="SSF103473">
    <property type="entry name" value="MFS general substrate transporter"/>
    <property type="match status" value="1"/>
</dbReference>
<feature type="transmembrane region" description="Helical" evidence="5">
    <location>
        <begin position="20"/>
        <end position="37"/>
    </location>
</feature>
<accession>A0ABQ5YHJ3</accession>
<comment type="subcellular location">
    <subcellularLocation>
        <location evidence="1">Membrane</location>
        <topology evidence="1">Multi-pass membrane protein</topology>
    </subcellularLocation>
</comment>
<feature type="transmembrane region" description="Helical" evidence="5">
    <location>
        <begin position="247"/>
        <end position="266"/>
    </location>
</feature>
<dbReference type="RefSeq" id="WP_284196259.1">
    <property type="nucleotide sequence ID" value="NZ_BSOG01000002.1"/>
</dbReference>
<dbReference type="InterPro" id="IPR011701">
    <property type="entry name" value="MFS"/>
</dbReference>
<dbReference type="InterPro" id="IPR051788">
    <property type="entry name" value="MFS_Transporter"/>
</dbReference>
<feature type="transmembrane region" description="Helical" evidence="5">
    <location>
        <begin position="171"/>
        <end position="192"/>
    </location>
</feature>
<keyword evidence="2 5" id="KW-0812">Transmembrane</keyword>
<feature type="domain" description="Major facilitator superfamily (MFS) profile" evidence="6">
    <location>
        <begin position="212"/>
        <end position="385"/>
    </location>
</feature>
<dbReference type="PANTHER" id="PTHR23514">
    <property type="entry name" value="BYPASS OF STOP CODON PROTEIN 6"/>
    <property type="match status" value="1"/>
</dbReference>
<evidence type="ECO:0000256" key="4">
    <source>
        <dbReference type="ARBA" id="ARBA00023136"/>
    </source>
</evidence>
<dbReference type="Proteomes" id="UP001156706">
    <property type="component" value="Unassembled WGS sequence"/>
</dbReference>
<dbReference type="EMBL" id="BSOG01000002">
    <property type="protein sequence ID" value="GLR13148.1"/>
    <property type="molecule type" value="Genomic_DNA"/>
</dbReference>
<evidence type="ECO:0000256" key="2">
    <source>
        <dbReference type="ARBA" id="ARBA00022692"/>
    </source>
</evidence>
<reference evidence="8" key="1">
    <citation type="journal article" date="2019" name="Int. J. Syst. Evol. Microbiol.">
        <title>The Global Catalogue of Microorganisms (GCM) 10K type strain sequencing project: providing services to taxonomists for standard genome sequencing and annotation.</title>
        <authorList>
            <consortium name="The Broad Institute Genomics Platform"/>
            <consortium name="The Broad Institute Genome Sequencing Center for Infectious Disease"/>
            <person name="Wu L."/>
            <person name="Ma J."/>
        </authorList>
    </citation>
    <scope>NUCLEOTIDE SEQUENCE [LARGE SCALE GENOMIC DNA]</scope>
    <source>
        <strain evidence="8">NBRC 110044</strain>
    </source>
</reference>
<feature type="transmembrane region" description="Helical" evidence="5">
    <location>
        <begin position="362"/>
        <end position="384"/>
    </location>
</feature>
<dbReference type="PANTHER" id="PTHR23514:SF13">
    <property type="entry name" value="INNER MEMBRANE PROTEIN YBJJ"/>
    <property type="match status" value="1"/>
</dbReference>
<dbReference type="CDD" id="cd17393">
    <property type="entry name" value="MFS_MosC_like"/>
    <property type="match status" value="1"/>
</dbReference>